<feature type="region of interest" description="Disordered" evidence="3">
    <location>
        <begin position="1"/>
        <end position="24"/>
    </location>
</feature>
<dbReference type="Pfam" id="PF12624">
    <property type="entry name" value="VPS13_N"/>
    <property type="match status" value="1"/>
</dbReference>
<dbReference type="Proteomes" id="UP000694402">
    <property type="component" value="Unassembled WGS sequence"/>
</dbReference>
<dbReference type="GO" id="GO:0006623">
    <property type="term" value="P:protein targeting to vacuole"/>
    <property type="evidence" value="ECO:0007669"/>
    <property type="project" value="TreeGrafter"/>
</dbReference>
<proteinExistence type="predicted"/>
<feature type="region of interest" description="Disordered" evidence="3">
    <location>
        <begin position="444"/>
        <end position="467"/>
    </location>
</feature>
<dbReference type="GeneTree" id="ENSGT00950000183083"/>
<feature type="compositionally biased region" description="Basic residues" evidence="3">
    <location>
        <begin position="1"/>
        <end position="20"/>
    </location>
</feature>
<dbReference type="PANTHER" id="PTHR16166">
    <property type="entry name" value="VACUOLAR PROTEIN SORTING-ASSOCIATED PROTEIN VPS13"/>
    <property type="match status" value="1"/>
</dbReference>
<keyword evidence="6" id="KW-1185">Reference proteome</keyword>
<dbReference type="InterPro" id="IPR026847">
    <property type="entry name" value="VPS13"/>
</dbReference>
<reference evidence="6" key="1">
    <citation type="journal article" date="2018" name="PLoS ONE">
        <title>Chinook salmon (Oncorhynchus tshawytscha) genome and transcriptome.</title>
        <authorList>
            <person name="Christensen K.A."/>
            <person name="Leong J.S."/>
            <person name="Sakhrani D."/>
            <person name="Biagi C.A."/>
            <person name="Minkley D.R."/>
            <person name="Withler R.E."/>
            <person name="Rondeau E.B."/>
            <person name="Koop B.F."/>
            <person name="Devlin R.H."/>
        </authorList>
    </citation>
    <scope>NUCLEOTIDE SEQUENCE [LARGE SCALE GENOMIC DNA]</scope>
</reference>
<feature type="coiled-coil region" evidence="2">
    <location>
        <begin position="390"/>
        <end position="417"/>
    </location>
</feature>
<dbReference type="InterPro" id="IPR026854">
    <property type="entry name" value="VPS13_N"/>
</dbReference>
<sequence>MRRRTRLLRSWPRKSSRTCKSRSPASISDMRTMLVSRAGGQYSSSHSFLSLCLLSSPLLYPFLTSFHCLLSSSFLISFPHLSFFPPHLISLSPFLNSSPHLLLVSFPSSHFLTSSPSLLSSPLLSLSRYLPHLLFLSVFVISPCLISSHPFLVLPVSQCIMGSCVIVSVVCVFQILDPQQPLSMGVTLAELSLQTTDENWKSCILNEAARIIYKLGRLECLCAYWNVNSPIFYKGSWEEILEKLKDGISTKEQEIKDYQYIFKPIFASAKMVINPSAEIELKSPKASLHLEVQNVAVEMTRPQYLTMVDLLESIDCMVKNGPYRKFRPDVPVHTNAKHWWKYSMNSILDVHIRRFNQMWSWANIRKHRHTLKTYRAAYKAKLLTTQGKLREDQEKQIQDLEKSLDVFNITLARQQAQMEVIRSGQKVVAKKAVAGQKQGGGFFSSFFGRKEGKKKEQEQETQEEEGTGIEELMSADEKAKLYTAIGYSGSSHNLALPKQYVAVVVT</sequence>
<feature type="compositionally biased region" description="Basic and acidic residues" evidence="3">
    <location>
        <begin position="448"/>
        <end position="458"/>
    </location>
</feature>
<protein>
    <recommendedName>
        <fullName evidence="4">Chorein N-terminal domain-containing protein</fullName>
    </recommendedName>
</protein>
<evidence type="ECO:0000256" key="3">
    <source>
        <dbReference type="SAM" id="MobiDB-lite"/>
    </source>
</evidence>
<feature type="domain" description="Chorein N-terminal" evidence="4">
    <location>
        <begin position="177"/>
        <end position="504"/>
    </location>
</feature>
<name>A0AAZ3QG66_ONCTS</name>
<dbReference type="Ensembl" id="ENSOTST00005143248.1">
    <property type="protein sequence ID" value="ENSOTSP00005128312.1"/>
    <property type="gene ID" value="ENSOTSG00005058866.1"/>
</dbReference>
<evidence type="ECO:0000259" key="4">
    <source>
        <dbReference type="Pfam" id="PF12624"/>
    </source>
</evidence>
<keyword evidence="2" id="KW-0175">Coiled coil</keyword>
<reference evidence="5" key="3">
    <citation type="submission" date="2025-09" db="UniProtKB">
        <authorList>
            <consortium name="Ensembl"/>
        </authorList>
    </citation>
    <scope>IDENTIFICATION</scope>
</reference>
<keyword evidence="1" id="KW-0813">Transport</keyword>
<evidence type="ECO:0000313" key="5">
    <source>
        <dbReference type="Ensembl" id="ENSOTSP00005128312.1"/>
    </source>
</evidence>
<dbReference type="GO" id="GO:0045053">
    <property type="term" value="P:protein retention in Golgi apparatus"/>
    <property type="evidence" value="ECO:0007669"/>
    <property type="project" value="TreeGrafter"/>
</dbReference>
<organism evidence="5 6">
    <name type="scientific">Oncorhynchus tshawytscha</name>
    <name type="common">Chinook salmon</name>
    <name type="synonym">Salmo tshawytscha</name>
    <dbReference type="NCBI Taxonomy" id="74940"/>
    <lineage>
        <taxon>Eukaryota</taxon>
        <taxon>Metazoa</taxon>
        <taxon>Chordata</taxon>
        <taxon>Craniata</taxon>
        <taxon>Vertebrata</taxon>
        <taxon>Euteleostomi</taxon>
        <taxon>Actinopterygii</taxon>
        <taxon>Neopterygii</taxon>
        <taxon>Teleostei</taxon>
        <taxon>Protacanthopterygii</taxon>
        <taxon>Salmoniformes</taxon>
        <taxon>Salmonidae</taxon>
        <taxon>Salmoninae</taxon>
        <taxon>Oncorhynchus</taxon>
    </lineage>
</organism>
<dbReference type="GO" id="GO:0007005">
    <property type="term" value="P:mitochondrion organization"/>
    <property type="evidence" value="ECO:0007669"/>
    <property type="project" value="TreeGrafter"/>
</dbReference>
<reference evidence="5" key="2">
    <citation type="submission" date="2025-08" db="UniProtKB">
        <authorList>
            <consortium name="Ensembl"/>
        </authorList>
    </citation>
    <scope>IDENTIFICATION</scope>
</reference>
<accession>A0AAZ3QG66</accession>
<evidence type="ECO:0000256" key="1">
    <source>
        <dbReference type="ARBA" id="ARBA00022448"/>
    </source>
</evidence>
<dbReference type="PANTHER" id="PTHR16166:SF125">
    <property type="entry name" value="INTERMEMBRANE LIPID TRANSFER PROTEIN VPS13C"/>
    <property type="match status" value="1"/>
</dbReference>
<evidence type="ECO:0000256" key="2">
    <source>
        <dbReference type="SAM" id="Coils"/>
    </source>
</evidence>
<evidence type="ECO:0000313" key="6">
    <source>
        <dbReference type="Proteomes" id="UP000694402"/>
    </source>
</evidence>
<dbReference type="AlphaFoldDB" id="A0AAZ3QG66"/>